<dbReference type="SUPFAM" id="SSF50729">
    <property type="entry name" value="PH domain-like"/>
    <property type="match status" value="1"/>
</dbReference>
<evidence type="ECO:0000259" key="2">
    <source>
        <dbReference type="PROSITE" id="PS50003"/>
    </source>
</evidence>
<dbReference type="PANTHER" id="PTHR45845">
    <property type="entry name" value="RHO GUANINE NUCLEOTIDE EXCHANGE FACTOR-RELATED"/>
    <property type="match status" value="1"/>
</dbReference>
<evidence type="ECO:0000256" key="1">
    <source>
        <dbReference type="SAM" id="MobiDB-lite"/>
    </source>
</evidence>
<comment type="caution">
    <text evidence="4">The sequence shown here is derived from an EMBL/GenBank/DDBJ whole genome shotgun (WGS) entry which is preliminary data.</text>
</comment>
<proteinExistence type="predicted"/>
<dbReference type="GO" id="GO:0005085">
    <property type="term" value="F:guanyl-nucleotide exchange factor activity"/>
    <property type="evidence" value="ECO:0007669"/>
    <property type="project" value="InterPro"/>
</dbReference>
<dbReference type="PROSITE" id="PS50010">
    <property type="entry name" value="DH_2"/>
    <property type="match status" value="1"/>
</dbReference>
<feature type="region of interest" description="Disordered" evidence="1">
    <location>
        <begin position="229"/>
        <end position="333"/>
    </location>
</feature>
<feature type="compositionally biased region" description="Basic and acidic residues" evidence="1">
    <location>
        <begin position="242"/>
        <end position="251"/>
    </location>
</feature>
<feature type="compositionally biased region" description="Basic and acidic residues" evidence="1">
    <location>
        <begin position="491"/>
        <end position="503"/>
    </location>
</feature>
<dbReference type="SMART" id="SM00233">
    <property type="entry name" value="PH"/>
    <property type="match status" value="1"/>
</dbReference>
<name>A0A9Q1E1W7_CONCO</name>
<feature type="compositionally biased region" description="Low complexity" evidence="1">
    <location>
        <begin position="1203"/>
        <end position="1213"/>
    </location>
</feature>
<dbReference type="InterPro" id="IPR001849">
    <property type="entry name" value="PH_domain"/>
</dbReference>
<dbReference type="InterPro" id="IPR011993">
    <property type="entry name" value="PH-like_dom_sf"/>
</dbReference>
<accession>A0A9Q1E1W7</accession>
<keyword evidence="5" id="KW-1185">Reference proteome</keyword>
<feature type="region of interest" description="Disordered" evidence="1">
    <location>
        <begin position="352"/>
        <end position="546"/>
    </location>
</feature>
<dbReference type="InterPro" id="IPR055251">
    <property type="entry name" value="SOS1_NGEF_PH"/>
</dbReference>
<feature type="domain" description="DH" evidence="3">
    <location>
        <begin position="1229"/>
        <end position="1406"/>
    </location>
</feature>
<dbReference type="PROSITE" id="PS50003">
    <property type="entry name" value="PH_DOMAIN"/>
    <property type="match status" value="1"/>
</dbReference>
<feature type="region of interest" description="Disordered" evidence="1">
    <location>
        <begin position="1193"/>
        <end position="1228"/>
    </location>
</feature>
<feature type="compositionally biased region" description="Polar residues" evidence="1">
    <location>
        <begin position="516"/>
        <end position="531"/>
    </location>
</feature>
<dbReference type="SMART" id="SM00325">
    <property type="entry name" value="RhoGEF"/>
    <property type="match status" value="1"/>
</dbReference>
<gene>
    <name evidence="4" type="ORF">COCON_G00007850</name>
</gene>
<feature type="compositionally biased region" description="Polar residues" evidence="1">
    <location>
        <begin position="312"/>
        <end position="321"/>
    </location>
</feature>
<protein>
    <recommendedName>
        <fullName evidence="6">Pleckstrin homology domain-containing family G member 4B</fullName>
    </recommendedName>
</protein>
<organism evidence="4 5">
    <name type="scientific">Conger conger</name>
    <name type="common">Conger eel</name>
    <name type="synonym">Muraena conger</name>
    <dbReference type="NCBI Taxonomy" id="82655"/>
    <lineage>
        <taxon>Eukaryota</taxon>
        <taxon>Metazoa</taxon>
        <taxon>Chordata</taxon>
        <taxon>Craniata</taxon>
        <taxon>Vertebrata</taxon>
        <taxon>Euteleostomi</taxon>
        <taxon>Actinopterygii</taxon>
        <taxon>Neopterygii</taxon>
        <taxon>Teleostei</taxon>
        <taxon>Anguilliformes</taxon>
        <taxon>Congridae</taxon>
        <taxon>Conger</taxon>
    </lineage>
</organism>
<dbReference type="Gene3D" id="1.20.58.60">
    <property type="match status" value="1"/>
</dbReference>
<evidence type="ECO:0000259" key="3">
    <source>
        <dbReference type="PROSITE" id="PS50010"/>
    </source>
</evidence>
<feature type="compositionally biased region" description="Low complexity" evidence="1">
    <location>
        <begin position="1660"/>
        <end position="1674"/>
    </location>
</feature>
<dbReference type="Gene3D" id="1.20.900.10">
    <property type="entry name" value="Dbl homology (DH) domain"/>
    <property type="match status" value="1"/>
</dbReference>
<dbReference type="EMBL" id="JAFJMO010000001">
    <property type="protein sequence ID" value="KAJ8288126.1"/>
    <property type="molecule type" value="Genomic_DNA"/>
</dbReference>
<feature type="region of interest" description="Disordered" evidence="1">
    <location>
        <begin position="1647"/>
        <end position="1674"/>
    </location>
</feature>
<dbReference type="Proteomes" id="UP001152803">
    <property type="component" value="Unassembled WGS sequence"/>
</dbReference>
<feature type="domain" description="PH" evidence="2">
    <location>
        <begin position="1418"/>
        <end position="1525"/>
    </location>
</feature>
<dbReference type="InterPro" id="IPR000219">
    <property type="entry name" value="DH_dom"/>
</dbReference>
<dbReference type="InterPro" id="IPR035899">
    <property type="entry name" value="DBL_dom_sf"/>
</dbReference>
<dbReference type="SUPFAM" id="SSF48065">
    <property type="entry name" value="DBL homology domain (DH-domain)"/>
    <property type="match status" value="1"/>
</dbReference>
<dbReference type="PANTHER" id="PTHR45845:SF1">
    <property type="entry name" value="PLECKSTRIN HOMOLOGY AND RHOGEF DOMAIN CONTAINING G4B"/>
    <property type="match status" value="1"/>
</dbReference>
<feature type="compositionally biased region" description="Polar residues" evidence="1">
    <location>
        <begin position="230"/>
        <end position="241"/>
    </location>
</feature>
<feature type="region of interest" description="Disordered" evidence="1">
    <location>
        <begin position="1585"/>
        <end position="1609"/>
    </location>
</feature>
<evidence type="ECO:0000313" key="5">
    <source>
        <dbReference type="Proteomes" id="UP001152803"/>
    </source>
</evidence>
<feature type="compositionally biased region" description="Low complexity" evidence="1">
    <location>
        <begin position="1595"/>
        <end position="1609"/>
    </location>
</feature>
<reference evidence="4" key="1">
    <citation type="journal article" date="2023" name="Science">
        <title>Genome structures resolve the early diversification of teleost fishes.</title>
        <authorList>
            <person name="Parey E."/>
            <person name="Louis A."/>
            <person name="Montfort J."/>
            <person name="Bouchez O."/>
            <person name="Roques C."/>
            <person name="Iampietro C."/>
            <person name="Lluch J."/>
            <person name="Castinel A."/>
            <person name="Donnadieu C."/>
            <person name="Desvignes T."/>
            <person name="Floi Bucao C."/>
            <person name="Jouanno E."/>
            <person name="Wen M."/>
            <person name="Mejri S."/>
            <person name="Dirks R."/>
            <person name="Jansen H."/>
            <person name="Henkel C."/>
            <person name="Chen W.J."/>
            <person name="Zahm M."/>
            <person name="Cabau C."/>
            <person name="Klopp C."/>
            <person name="Thompson A.W."/>
            <person name="Robinson-Rechavi M."/>
            <person name="Braasch I."/>
            <person name="Lecointre G."/>
            <person name="Bobe J."/>
            <person name="Postlethwait J.H."/>
            <person name="Berthelot C."/>
            <person name="Roest Crollius H."/>
            <person name="Guiguen Y."/>
        </authorList>
    </citation>
    <scope>NUCLEOTIDE SEQUENCE</scope>
    <source>
        <strain evidence="4">Concon-B</strain>
    </source>
</reference>
<dbReference type="Pfam" id="PF22697">
    <property type="entry name" value="SOS1_NGEF_PH"/>
    <property type="match status" value="1"/>
</dbReference>
<evidence type="ECO:0008006" key="6">
    <source>
        <dbReference type="Google" id="ProtNLM"/>
    </source>
</evidence>
<dbReference type="InterPro" id="IPR036865">
    <property type="entry name" value="CRAL-TRIO_dom_sf"/>
</dbReference>
<dbReference type="OrthoDB" id="6152532at2759"/>
<feature type="region of interest" description="Disordered" evidence="1">
    <location>
        <begin position="1123"/>
        <end position="1145"/>
    </location>
</feature>
<feature type="region of interest" description="Disordered" evidence="1">
    <location>
        <begin position="1026"/>
        <end position="1093"/>
    </location>
</feature>
<dbReference type="Gene3D" id="2.30.29.30">
    <property type="entry name" value="Pleckstrin-homology domain (PH domain)/Phosphotyrosine-binding domain (PTB)"/>
    <property type="match status" value="1"/>
</dbReference>
<sequence length="1750" mass="195361">MLLLHNMHPRAKSRSCDNYLSIKDSESLDSCIQSTLSALYPPFSATAATVLWQLFSVVERQYRGDGLRCLIDFLLPAKRILQSIQQETCVRFKGLLFYHEGWPLCIHEKVVLQLAPLHKVRLKQGDFYLQVVPLGRKSAKLVIKCLSGSGQAIAEVPVEESMYGSVFTADFLQNVTRDRNLHPLQNCLLTTGTVVYRTPWKNIVNPLFVTSTADAIMQARRGGAFRGQLATCSTSGSTGTLDSHRSSRESLHSQGADSAASEPGPTQHSPLPAGALLTPSRRSLSTETGPPASPTVMEDGGRDKDRIGVGSRTLSFSTDLSNPGPRRRHPRDSVAFEARRLFRKSYMEALQNPMNLGSSSESILEEGTEPGVGTVPPRSDCTSPAGSASDARTPRRDLLPRRIGNKVLLGGEQSRSNTPFLPLQWGHKSPELNRPERRSKSLERTNKTVQVKGHRARSSSGGSPSGSPKKSQNGCSFRLGKLEAEMGIPSSDRRSILKEDSGLHDGGNVADHRRNSQSGEEAQSPKPTNGSPKFMPAASAAPPADSTLHLPRLASEVEHDLLESGAFTLPGNRDRTGRAVLQVCTRGQVWTTERCTVRELTSLLSYFYTTLRKDKQEQGLTVLVDARKQQPSPALFSSLSEVQLLLPNALYSVLMLVDKETASRPERDFTVQFEILPNLKALLKHIDASQLTRDLEGSFHYDHSRWVQFRRKIEPFALGCSMAVTSLQNSIATLTSQSNLDTTTEVSEAIEQQKRLMKKVLDDTQLIHLRLEGGTVLARIRKEEPSENDNYRDAVDMVSSLYNQVDEEVHKLVILSNKSLKQLENLLEVRRFDEGCGQIKLWFSVEGAKHLSPLDSLSLSLSMLRQMRESLSRCLEEAVQHQKQGLCLIRESKAVPNSSVLDFKQYLTSVLERIERRKSELDILLNLYEFYDSAEHWADHCQDYLRQLNLDSSVGASLPHTVLQVLQDYQCEAAKFSPENFSSLNEMVLNLGSSRELEQWNSLWHRCQQARRQLEEALVMAKVAQPSPEDFKPPEPPAGEPGQTAGQSAGEGCVPPSTLAALDTRPPPAFAYDDTKPHSAGPFTKTHPSVSTSSLFPFPPEGDKLSQCHSLYDDTDSDCTIDSSASCQSEPVYSPATRHRKQPLKKMMKKTMSYDLSPRDGGHPHELTLHGYTGVYIRGLEVTNNVCLEKKLQRPDAKSPALSRSRSMSSPPRMHCRHLEGDPKKQNSKVKHIMEEMIATEREYVRSLGYIIENYFPEMERLDLPQDLRGKRSIIFGNVEKLYDFHSHYFLKELESSAHSPLSISSCFLRHEDQFGMYALYSKNKPQSDSLLASHGNDFFKNKQVELGDKMDLASYLLKPIQRMSKYALLLKDLIKECGHTQEQELSDLRTAEEMVKFQLRHGNDLLAMDAIRGCDVDLKEQGQLRCQDEFIVWCGRRKYLRHVFLFEDLILFSKTKKIDGGYDIYIYKQSYKTAEIGMTENVGDSGLRFEIWFRRRKSQDTFILQATSGEVKASWTAIIGKILWRQALRNRELRMQEMVSMGIGNKPFMDIKPSDAAISDRAIDYIMKGSESRTRASIAVSSFDHSTPFKRPHSTISNSSTSSSSSQSSSSLLGSLNLHLYPSPTHPLTGCPSFGHWPYDCIEEDELEQDNSSQPSMITEGSETSSQCTSSDSMTGLNGLTIPAHTTIAMETFTNDAATFMCASSSSSSPQQVISPAPFQKEQDLQPQNNKFITANKTSHITLGLSTVV</sequence>
<feature type="compositionally biased region" description="Basic and acidic residues" evidence="1">
    <location>
        <begin position="428"/>
        <end position="446"/>
    </location>
</feature>
<dbReference type="SUPFAM" id="SSF52087">
    <property type="entry name" value="CRAL/TRIO domain"/>
    <property type="match status" value="1"/>
</dbReference>
<dbReference type="Pfam" id="PF00621">
    <property type="entry name" value="RhoGEF"/>
    <property type="match status" value="1"/>
</dbReference>
<dbReference type="InterPro" id="IPR052231">
    <property type="entry name" value="Rho_GEF_signaling-related"/>
</dbReference>
<evidence type="ECO:0000313" key="4">
    <source>
        <dbReference type="EMBL" id="KAJ8288126.1"/>
    </source>
</evidence>
<dbReference type="CDD" id="cd13242">
    <property type="entry name" value="PH_puratrophin-1"/>
    <property type="match status" value="1"/>
</dbReference>
<feature type="compositionally biased region" description="Low complexity" evidence="1">
    <location>
        <begin position="458"/>
        <end position="471"/>
    </location>
</feature>
<dbReference type="CDD" id="cd00160">
    <property type="entry name" value="RhoGEF"/>
    <property type="match status" value="1"/>
</dbReference>